<evidence type="ECO:0000313" key="1">
    <source>
        <dbReference type="EMBL" id="TKC05739.1"/>
    </source>
</evidence>
<protein>
    <submittedName>
        <fullName evidence="1">Uncharacterized protein</fullName>
    </submittedName>
</protein>
<dbReference type="AlphaFoldDB" id="A0A4U1CGF6"/>
<evidence type="ECO:0000313" key="2">
    <source>
        <dbReference type="Proteomes" id="UP000309488"/>
    </source>
</evidence>
<gene>
    <name evidence="1" type="ORF">FA048_17825</name>
</gene>
<keyword evidence="2" id="KW-1185">Reference proteome</keyword>
<name>A0A4U1CGF6_9SPHI</name>
<dbReference type="OrthoDB" id="9783680at2"/>
<sequence length="205" mass="23121">MLQNRVDPFGNLITTKARGKWLGNRGQLHGTGKTILRPFKHKAWISCELVFKGRRRVIMSPNLWTELFFLDEATALAAGHRPCFECRRIAANLFKAAWLKGNPEYGFNLKTKIGAIDKILHRERIDEQGKKVTFQATLKDLPTGTFISIDNEAYLVVNDLIYQWSPFGYAAGKQIALSTVVKVLTPKSIMNALKSGYQPQLSLIT</sequence>
<reference evidence="1 2" key="1">
    <citation type="submission" date="2019-04" db="EMBL/GenBank/DDBJ databases">
        <title>Pedobacter sp. RP-3-22 sp. nov., isolated from Arctic soil.</title>
        <authorList>
            <person name="Dahal R.H."/>
            <person name="Kim D.-U."/>
        </authorList>
    </citation>
    <scope>NUCLEOTIDE SEQUENCE [LARGE SCALE GENOMIC DNA]</scope>
    <source>
        <strain evidence="1 2">RP-3-22</strain>
    </source>
</reference>
<accession>A0A4U1CGF6</accession>
<comment type="caution">
    <text evidence="1">The sequence shown here is derived from an EMBL/GenBank/DDBJ whole genome shotgun (WGS) entry which is preliminary data.</text>
</comment>
<dbReference type="Proteomes" id="UP000309488">
    <property type="component" value="Unassembled WGS sequence"/>
</dbReference>
<proteinExistence type="predicted"/>
<organism evidence="1 2">
    <name type="scientific">Pedobacter polaris</name>
    <dbReference type="NCBI Taxonomy" id="2571273"/>
    <lineage>
        <taxon>Bacteria</taxon>
        <taxon>Pseudomonadati</taxon>
        <taxon>Bacteroidota</taxon>
        <taxon>Sphingobacteriia</taxon>
        <taxon>Sphingobacteriales</taxon>
        <taxon>Sphingobacteriaceae</taxon>
        <taxon>Pedobacter</taxon>
    </lineage>
</organism>
<dbReference type="EMBL" id="SWBR01000005">
    <property type="protein sequence ID" value="TKC05739.1"/>
    <property type="molecule type" value="Genomic_DNA"/>
</dbReference>